<evidence type="ECO:0000313" key="7">
    <source>
        <dbReference type="EMBL" id="MDT0264445.1"/>
    </source>
</evidence>
<sequence>MSARECAVYGVRHLIRGGRRRARRLAAASAARGDYGKPGEPGGRAETRLDRLGIPHELRWGFLGVLVFMLGHGVEASFVAPVIGQGLGNNAVVPTLVAMYGVAVIIASYMSGALSDLFGPRRVMALGAAIWVIFEACFLFSLHLGSTPLTMASYFFRGFGYPLFAFSFLVWVNTVVPSKRNGAAVGWFYVMFTGGLPTFGSLYAVILIPLFGGGYGGEIRTMASSAAFVVAGFLIVWFGVKERQGRSRLAPEEESAGAVIGSGLRLTVKRPKIFMGFLVRLINTSPEYGMFIILPAVITTDLKFGQQRWLLMTVAVYAGNIIFNAMFGTIGDHWGWQRTVKWIGITGSALGLLAWWYVAHWVTPGSTVGFVLATAAGVIFGIMLAGFVPMGAIMPALAPDDKGAAIAMYTTAAGGAAFSGAAVVAIVKPWAGNIGVVWAFVALYVVGFILVSFLKVDADTKGARAH</sequence>
<protein>
    <submittedName>
        <fullName evidence="7">RbtT/DalT/CsbX family MFS transporter</fullName>
    </submittedName>
</protein>
<feature type="transmembrane region" description="Helical" evidence="5">
    <location>
        <begin position="433"/>
        <end position="454"/>
    </location>
</feature>
<keyword evidence="2 5" id="KW-0812">Transmembrane</keyword>
<feature type="transmembrane region" description="Helical" evidence="5">
    <location>
        <begin position="339"/>
        <end position="358"/>
    </location>
</feature>
<dbReference type="NCBIfam" id="TIGR00897">
    <property type="entry name" value="2A0118"/>
    <property type="match status" value="1"/>
</dbReference>
<feature type="transmembrane region" description="Helical" evidence="5">
    <location>
        <begin position="188"/>
        <end position="210"/>
    </location>
</feature>
<dbReference type="PROSITE" id="PS50850">
    <property type="entry name" value="MFS"/>
    <property type="match status" value="1"/>
</dbReference>
<accession>A0ABU2JHJ2</accession>
<keyword evidence="3 5" id="KW-1133">Transmembrane helix</keyword>
<dbReference type="InterPro" id="IPR004748">
    <property type="entry name" value="Polyol_permease-like"/>
</dbReference>
<feature type="transmembrane region" description="Helical" evidence="5">
    <location>
        <begin position="58"/>
        <end position="79"/>
    </location>
</feature>
<feature type="transmembrane region" description="Helical" evidence="5">
    <location>
        <begin position="222"/>
        <end position="240"/>
    </location>
</feature>
<organism evidence="7 8">
    <name type="scientific">Jatrophihabitans lederbergiae</name>
    <dbReference type="NCBI Taxonomy" id="3075547"/>
    <lineage>
        <taxon>Bacteria</taxon>
        <taxon>Bacillati</taxon>
        <taxon>Actinomycetota</taxon>
        <taxon>Actinomycetes</taxon>
        <taxon>Jatrophihabitantales</taxon>
        <taxon>Jatrophihabitantaceae</taxon>
        <taxon>Jatrophihabitans</taxon>
    </lineage>
</organism>
<dbReference type="Pfam" id="PF07690">
    <property type="entry name" value="MFS_1"/>
    <property type="match status" value="1"/>
</dbReference>
<feature type="transmembrane region" description="Helical" evidence="5">
    <location>
        <begin position="309"/>
        <end position="327"/>
    </location>
</feature>
<feature type="transmembrane region" description="Helical" evidence="5">
    <location>
        <begin position="91"/>
        <end position="111"/>
    </location>
</feature>
<dbReference type="EMBL" id="JAVREH010000111">
    <property type="protein sequence ID" value="MDT0264445.1"/>
    <property type="molecule type" value="Genomic_DNA"/>
</dbReference>
<gene>
    <name evidence="7" type="ORF">RM423_24115</name>
</gene>
<dbReference type="PANTHER" id="PTHR23518:SF2">
    <property type="entry name" value="MAJOR FACILITATOR SUPERFAMILY TRANSPORTER"/>
    <property type="match status" value="1"/>
</dbReference>
<feature type="domain" description="Major facilitator superfamily (MFS) profile" evidence="6">
    <location>
        <begin position="57"/>
        <end position="459"/>
    </location>
</feature>
<evidence type="ECO:0000313" key="8">
    <source>
        <dbReference type="Proteomes" id="UP001183176"/>
    </source>
</evidence>
<keyword evidence="8" id="KW-1185">Reference proteome</keyword>
<dbReference type="InterPro" id="IPR011701">
    <property type="entry name" value="MFS"/>
</dbReference>
<reference evidence="8" key="1">
    <citation type="submission" date="2023-07" db="EMBL/GenBank/DDBJ databases">
        <title>30 novel species of actinomycetes from the DSMZ collection.</title>
        <authorList>
            <person name="Nouioui I."/>
        </authorList>
    </citation>
    <scope>NUCLEOTIDE SEQUENCE [LARGE SCALE GENOMIC DNA]</scope>
    <source>
        <strain evidence="8">DSM 44399</strain>
    </source>
</reference>
<dbReference type="InterPro" id="IPR020846">
    <property type="entry name" value="MFS_dom"/>
</dbReference>
<proteinExistence type="predicted"/>
<evidence type="ECO:0000259" key="6">
    <source>
        <dbReference type="PROSITE" id="PS50850"/>
    </source>
</evidence>
<feature type="transmembrane region" description="Helical" evidence="5">
    <location>
        <begin position="123"/>
        <end position="142"/>
    </location>
</feature>
<comment type="caution">
    <text evidence="7">The sequence shown here is derived from an EMBL/GenBank/DDBJ whole genome shotgun (WGS) entry which is preliminary data.</text>
</comment>
<feature type="transmembrane region" description="Helical" evidence="5">
    <location>
        <begin position="370"/>
        <end position="394"/>
    </location>
</feature>
<evidence type="ECO:0000256" key="5">
    <source>
        <dbReference type="SAM" id="Phobius"/>
    </source>
</evidence>
<name>A0ABU2JHJ2_9ACTN</name>
<dbReference type="PANTHER" id="PTHR23518">
    <property type="entry name" value="C-METHYLTRANSFERASE"/>
    <property type="match status" value="1"/>
</dbReference>
<keyword evidence="4 5" id="KW-0472">Membrane</keyword>
<comment type="subcellular location">
    <subcellularLocation>
        <location evidence="1">Cell membrane</location>
        <topology evidence="1">Multi-pass membrane protein</topology>
    </subcellularLocation>
</comment>
<feature type="transmembrane region" description="Helical" evidence="5">
    <location>
        <begin position="406"/>
        <end position="427"/>
    </location>
</feature>
<dbReference type="Proteomes" id="UP001183176">
    <property type="component" value="Unassembled WGS sequence"/>
</dbReference>
<feature type="transmembrane region" description="Helical" evidence="5">
    <location>
        <begin position="273"/>
        <end position="297"/>
    </location>
</feature>
<dbReference type="InterPro" id="IPR036259">
    <property type="entry name" value="MFS_trans_sf"/>
</dbReference>
<evidence type="ECO:0000256" key="2">
    <source>
        <dbReference type="ARBA" id="ARBA00022692"/>
    </source>
</evidence>
<evidence type="ECO:0000256" key="3">
    <source>
        <dbReference type="ARBA" id="ARBA00022989"/>
    </source>
</evidence>
<evidence type="ECO:0000256" key="4">
    <source>
        <dbReference type="ARBA" id="ARBA00023136"/>
    </source>
</evidence>
<feature type="transmembrane region" description="Helical" evidence="5">
    <location>
        <begin position="154"/>
        <end position="176"/>
    </location>
</feature>
<dbReference type="Gene3D" id="1.20.1250.20">
    <property type="entry name" value="MFS general substrate transporter like domains"/>
    <property type="match status" value="2"/>
</dbReference>
<evidence type="ECO:0000256" key="1">
    <source>
        <dbReference type="ARBA" id="ARBA00004651"/>
    </source>
</evidence>
<dbReference type="SUPFAM" id="SSF103473">
    <property type="entry name" value="MFS general substrate transporter"/>
    <property type="match status" value="1"/>
</dbReference>